<name>A0A1I2HM76_9BACT</name>
<feature type="region of interest" description="Disordered" evidence="1">
    <location>
        <begin position="22"/>
        <end position="48"/>
    </location>
</feature>
<evidence type="ECO:0000256" key="1">
    <source>
        <dbReference type="SAM" id="MobiDB-lite"/>
    </source>
</evidence>
<proteinExistence type="predicted"/>
<keyword evidence="3" id="KW-1185">Reference proteome</keyword>
<dbReference type="OrthoDB" id="5540624at2"/>
<dbReference type="PROSITE" id="PS51257">
    <property type="entry name" value="PROKAR_LIPOPROTEIN"/>
    <property type="match status" value="1"/>
</dbReference>
<accession>A0A1I2HM76</accession>
<dbReference type="EMBL" id="FOMX01000044">
    <property type="protein sequence ID" value="SFF30370.1"/>
    <property type="molecule type" value="Genomic_DNA"/>
</dbReference>
<evidence type="ECO:0000313" key="3">
    <source>
        <dbReference type="Proteomes" id="UP000199400"/>
    </source>
</evidence>
<organism evidence="2 3">
    <name type="scientific">Nannocystis exedens</name>
    <dbReference type="NCBI Taxonomy" id="54"/>
    <lineage>
        <taxon>Bacteria</taxon>
        <taxon>Pseudomonadati</taxon>
        <taxon>Myxococcota</taxon>
        <taxon>Polyangia</taxon>
        <taxon>Nannocystales</taxon>
        <taxon>Nannocystaceae</taxon>
        <taxon>Nannocystis</taxon>
    </lineage>
</organism>
<reference evidence="3" key="1">
    <citation type="submission" date="2016-10" db="EMBL/GenBank/DDBJ databases">
        <authorList>
            <person name="Varghese N."/>
            <person name="Submissions S."/>
        </authorList>
    </citation>
    <scope>NUCLEOTIDE SEQUENCE [LARGE SCALE GENOMIC DNA]</scope>
    <source>
        <strain evidence="3">ATCC 25963</strain>
    </source>
</reference>
<dbReference type="AlphaFoldDB" id="A0A1I2HM76"/>
<dbReference type="RefSeq" id="WP_096329982.1">
    <property type="nucleotide sequence ID" value="NZ_FOMX01000044.1"/>
</dbReference>
<protein>
    <submittedName>
        <fullName evidence="2">Uncharacterized protein</fullName>
    </submittedName>
</protein>
<evidence type="ECO:0000313" key="2">
    <source>
        <dbReference type="EMBL" id="SFF30370.1"/>
    </source>
</evidence>
<sequence length="204" mass="21594">MTSRLFYFALYVLVACGPEPGSDTDTATDSDTSGASTTAASSTAPTTGPVPEGELCGCEDASCHTSICDAFVVGCEWEPCDPELWWAVTDESALGCAVKALRDRKPGLVEWSRNFGFDTGTAERLLVRIREDGTVSHVQLFPSRCQGGPITHFALADAGYFEGCLAEPDALARFLCMDAGFRERLAECGEAPALSCESGPSGTE</sequence>
<gene>
    <name evidence="2" type="ORF">SAMN02745121_08027</name>
</gene>
<dbReference type="Proteomes" id="UP000199400">
    <property type="component" value="Unassembled WGS sequence"/>
</dbReference>